<keyword evidence="2 4" id="KW-0560">Oxidoreductase</keyword>
<name>A0A543A5X4_9ACTN</name>
<dbReference type="FunFam" id="3.40.605.10:FF:000005">
    <property type="entry name" value="Succinate-semialdehyde dehydrogenase I"/>
    <property type="match status" value="1"/>
</dbReference>
<evidence type="ECO:0000256" key="4">
    <source>
        <dbReference type="RuleBase" id="RU003345"/>
    </source>
</evidence>
<dbReference type="FunFam" id="3.40.605.10:FF:000026">
    <property type="entry name" value="Aldehyde dehydrogenase, putative"/>
    <property type="match status" value="1"/>
</dbReference>
<dbReference type="InterPro" id="IPR029510">
    <property type="entry name" value="Ald_DH_CS_GLU"/>
</dbReference>
<evidence type="ECO:0000259" key="5">
    <source>
        <dbReference type="Pfam" id="PF00171"/>
    </source>
</evidence>
<feature type="domain" description="Aldehyde dehydrogenase" evidence="5">
    <location>
        <begin position="9"/>
        <end position="458"/>
    </location>
</feature>
<gene>
    <name evidence="6" type="ORF">FB381_1859</name>
</gene>
<dbReference type="PROSITE" id="PS00687">
    <property type="entry name" value="ALDEHYDE_DEHYDR_GLU"/>
    <property type="match status" value="1"/>
</dbReference>
<evidence type="ECO:0000256" key="1">
    <source>
        <dbReference type="ARBA" id="ARBA00009986"/>
    </source>
</evidence>
<feature type="active site" evidence="3">
    <location>
        <position position="239"/>
    </location>
</feature>
<dbReference type="OrthoDB" id="6882680at2"/>
<comment type="caution">
    <text evidence="6">The sequence shown here is derived from an EMBL/GenBank/DDBJ whole genome shotgun (WGS) entry which is preliminary data.</text>
</comment>
<organism evidence="6 7">
    <name type="scientific">Nocardioides albertanoniae</name>
    <dbReference type="NCBI Taxonomy" id="1175486"/>
    <lineage>
        <taxon>Bacteria</taxon>
        <taxon>Bacillati</taxon>
        <taxon>Actinomycetota</taxon>
        <taxon>Actinomycetes</taxon>
        <taxon>Propionibacteriales</taxon>
        <taxon>Nocardioidaceae</taxon>
        <taxon>Nocardioides</taxon>
    </lineage>
</organism>
<dbReference type="InterPro" id="IPR016160">
    <property type="entry name" value="Ald_DH_CS_CYS"/>
</dbReference>
<dbReference type="InterPro" id="IPR016161">
    <property type="entry name" value="Ald_DH/histidinol_DH"/>
</dbReference>
<dbReference type="Gene3D" id="3.40.309.10">
    <property type="entry name" value="Aldehyde Dehydrogenase, Chain A, domain 2"/>
    <property type="match status" value="1"/>
</dbReference>
<dbReference type="SUPFAM" id="SSF53720">
    <property type="entry name" value="ALDH-like"/>
    <property type="match status" value="1"/>
</dbReference>
<evidence type="ECO:0000313" key="7">
    <source>
        <dbReference type="Proteomes" id="UP000320209"/>
    </source>
</evidence>
<dbReference type="GO" id="GO:0004777">
    <property type="term" value="F:succinate-semialdehyde dehydrogenase (NAD+) activity"/>
    <property type="evidence" value="ECO:0007669"/>
    <property type="project" value="TreeGrafter"/>
</dbReference>
<dbReference type="PROSITE" id="PS00070">
    <property type="entry name" value="ALDEHYDE_DEHYDR_CYS"/>
    <property type="match status" value="1"/>
</dbReference>
<dbReference type="InterPro" id="IPR016162">
    <property type="entry name" value="Ald_DH_N"/>
</dbReference>
<dbReference type="EMBL" id="VFOV01000001">
    <property type="protein sequence ID" value="TQL67970.1"/>
    <property type="molecule type" value="Genomic_DNA"/>
</dbReference>
<evidence type="ECO:0000256" key="3">
    <source>
        <dbReference type="PROSITE-ProRule" id="PRU10007"/>
    </source>
</evidence>
<dbReference type="Gene3D" id="3.40.605.10">
    <property type="entry name" value="Aldehyde Dehydrogenase, Chain A, domain 1"/>
    <property type="match status" value="1"/>
</dbReference>
<dbReference type="InterPro" id="IPR050740">
    <property type="entry name" value="Aldehyde_DH_Superfamily"/>
</dbReference>
<evidence type="ECO:0000313" key="6">
    <source>
        <dbReference type="EMBL" id="TQL67970.1"/>
    </source>
</evidence>
<sequence>MTGSVVTGQTFAVENPATREVVAEVADGTAQHAIAAVDAAAGALAQWSALPPRARADLLVRVRDLMLRDADELAGLIARENGKSLADARGEVTYAAEFFRWYAEEAVRPHGDFGPSPAGGTRTIVTHRPVGVAALVTPWNFPAAMATRKIAPALAAGCTVVLKPAAETPLTALALARLISEAGVPDGVVNVVTGLDAPGIVGAWLADDRVRKISFTGSTGVGRVLLRQAADRIVNTSMELGGNAPFVVTSSADVAAAVEGAMVAKFRNGGQACTAANRFYVHADVAAEFTARLGAAVEALRVGPAETGSDIGPLISAKAHATVSGLVEDAVAAGAEIAHRAEAPASEGYFYPPTVLTGVAPGSPLLREEIFGPVAPIVVWEHTDELVGSVNDTELGLAAYVFGELGEALRLAERIDAGMVGINRGLVSDPSAPFGGVKQSGIGREGARAGLEEYLETQYLSLAW</sequence>
<dbReference type="GO" id="GO:0009450">
    <property type="term" value="P:gamma-aminobutyric acid catabolic process"/>
    <property type="evidence" value="ECO:0007669"/>
    <property type="project" value="TreeGrafter"/>
</dbReference>
<reference evidence="6 7" key="1">
    <citation type="submission" date="2019-06" db="EMBL/GenBank/DDBJ databases">
        <title>Sequencing the genomes of 1000 actinobacteria strains.</title>
        <authorList>
            <person name="Klenk H.-P."/>
        </authorList>
    </citation>
    <scope>NUCLEOTIDE SEQUENCE [LARGE SCALE GENOMIC DNA]</scope>
    <source>
        <strain evidence="6 7">DSM 25218</strain>
    </source>
</reference>
<dbReference type="CDD" id="cd07103">
    <property type="entry name" value="ALDH_F5_SSADH_GabD"/>
    <property type="match status" value="1"/>
</dbReference>
<dbReference type="PANTHER" id="PTHR43353:SF5">
    <property type="entry name" value="SUCCINATE-SEMIALDEHYDE DEHYDROGENASE, MITOCHONDRIAL"/>
    <property type="match status" value="1"/>
</dbReference>
<comment type="similarity">
    <text evidence="1 4">Belongs to the aldehyde dehydrogenase family.</text>
</comment>
<dbReference type="Proteomes" id="UP000320209">
    <property type="component" value="Unassembled WGS sequence"/>
</dbReference>
<evidence type="ECO:0000256" key="2">
    <source>
        <dbReference type="ARBA" id="ARBA00023002"/>
    </source>
</evidence>
<dbReference type="RefSeq" id="WP_141780014.1">
    <property type="nucleotide sequence ID" value="NZ_VFOV01000001.1"/>
</dbReference>
<dbReference type="AlphaFoldDB" id="A0A543A5X4"/>
<dbReference type="PANTHER" id="PTHR43353">
    <property type="entry name" value="SUCCINATE-SEMIALDEHYDE DEHYDROGENASE, MITOCHONDRIAL"/>
    <property type="match status" value="1"/>
</dbReference>
<dbReference type="InterPro" id="IPR015590">
    <property type="entry name" value="Aldehyde_DH_dom"/>
</dbReference>
<keyword evidence="7" id="KW-1185">Reference proteome</keyword>
<dbReference type="InterPro" id="IPR016163">
    <property type="entry name" value="Ald_DH_C"/>
</dbReference>
<protein>
    <submittedName>
        <fullName evidence="6">Succinate-semialdehyde dehydrogenase/glutarate-semialdehyde dehydrogenase</fullName>
    </submittedName>
</protein>
<proteinExistence type="inferred from homology"/>
<accession>A0A543A5X4</accession>
<dbReference type="Pfam" id="PF00171">
    <property type="entry name" value="Aldedh"/>
    <property type="match status" value="1"/>
</dbReference>